<dbReference type="AlphaFoldDB" id="A0A5C4LDE1"/>
<proteinExistence type="predicted"/>
<feature type="chain" id="PRO_5022738539" evidence="2">
    <location>
        <begin position="26"/>
        <end position="206"/>
    </location>
</feature>
<evidence type="ECO:0000313" key="4">
    <source>
        <dbReference type="Proteomes" id="UP000305267"/>
    </source>
</evidence>
<sequence>MRDGMRRSAGLALLLGILWAPPVRSQDQPAQTQSAPDRSNPAARAWSDPPTKPAEPQGPAEPAPTQSAAKPAPARTSRPAAAAARSTLPTTRTVARPARAAPTARNAERRIPARRAAETRLAARPGRGSVVAPPPARSVLRAPPARVARPLPPEMRGSDVDLWVDARADRIRRARDGGFLVMRRSTVEDPMGRRMQILRPLDDDDE</sequence>
<dbReference type="Proteomes" id="UP000305267">
    <property type="component" value="Unassembled WGS sequence"/>
</dbReference>
<feature type="compositionally biased region" description="Polar residues" evidence="1">
    <location>
        <begin position="25"/>
        <end position="37"/>
    </location>
</feature>
<dbReference type="RefSeq" id="WP_139038578.1">
    <property type="nucleotide sequence ID" value="NZ_VDDA01000016.1"/>
</dbReference>
<organism evidence="3 4">
    <name type="scientific">Methylobacterium terricola</name>
    <dbReference type="NCBI Taxonomy" id="2583531"/>
    <lineage>
        <taxon>Bacteria</taxon>
        <taxon>Pseudomonadati</taxon>
        <taxon>Pseudomonadota</taxon>
        <taxon>Alphaproteobacteria</taxon>
        <taxon>Hyphomicrobiales</taxon>
        <taxon>Methylobacteriaceae</taxon>
        <taxon>Methylobacterium</taxon>
    </lineage>
</organism>
<feature type="compositionally biased region" description="Low complexity" evidence="1">
    <location>
        <begin position="54"/>
        <end position="105"/>
    </location>
</feature>
<evidence type="ECO:0000313" key="3">
    <source>
        <dbReference type="EMBL" id="TNC09572.1"/>
    </source>
</evidence>
<keyword evidence="2" id="KW-0732">Signal</keyword>
<evidence type="ECO:0000256" key="2">
    <source>
        <dbReference type="SAM" id="SignalP"/>
    </source>
</evidence>
<dbReference type="EMBL" id="VDDA01000016">
    <property type="protein sequence ID" value="TNC09572.1"/>
    <property type="molecule type" value="Genomic_DNA"/>
</dbReference>
<gene>
    <name evidence="3" type="ORF">FF100_25485</name>
</gene>
<keyword evidence="4" id="KW-1185">Reference proteome</keyword>
<dbReference type="OrthoDB" id="8006185at2"/>
<comment type="caution">
    <text evidence="3">The sequence shown here is derived from an EMBL/GenBank/DDBJ whole genome shotgun (WGS) entry which is preliminary data.</text>
</comment>
<feature type="region of interest" description="Disordered" evidence="1">
    <location>
        <begin position="20"/>
        <end position="137"/>
    </location>
</feature>
<feature type="signal peptide" evidence="2">
    <location>
        <begin position="1"/>
        <end position="25"/>
    </location>
</feature>
<protein>
    <submittedName>
        <fullName evidence="3">Uncharacterized protein</fullName>
    </submittedName>
</protein>
<name>A0A5C4LDE1_9HYPH</name>
<reference evidence="3 4" key="1">
    <citation type="submission" date="2019-06" db="EMBL/GenBank/DDBJ databases">
        <title>Genome of Methylobacterium sp. 17Sr1-39.</title>
        <authorList>
            <person name="Seo T."/>
        </authorList>
    </citation>
    <scope>NUCLEOTIDE SEQUENCE [LARGE SCALE GENOMIC DNA]</scope>
    <source>
        <strain evidence="3 4">17Sr1-39</strain>
    </source>
</reference>
<accession>A0A5C4LDE1</accession>
<evidence type="ECO:0000256" key="1">
    <source>
        <dbReference type="SAM" id="MobiDB-lite"/>
    </source>
</evidence>
<feature type="compositionally biased region" description="Basic and acidic residues" evidence="1">
    <location>
        <begin position="106"/>
        <end position="118"/>
    </location>
</feature>